<evidence type="ECO:0000313" key="4">
    <source>
        <dbReference type="EMBL" id="KAJ8962708.1"/>
    </source>
</evidence>
<sequence>MGLDVESPVHTVWKMYRMQLEAPVPIPIICDVVPPDLPSYLGRDYHGTISHVEASNLLYSEPNGAYLVRSSKSANGQFHTLSLKFNGKIHHYKLFYDPQSGLYVREKRYDCVRSS</sequence>
<dbReference type="Proteomes" id="UP001162162">
    <property type="component" value="Unassembled WGS sequence"/>
</dbReference>
<dbReference type="GO" id="GO:0005096">
    <property type="term" value="F:GTPase activator activity"/>
    <property type="evidence" value="ECO:0007669"/>
    <property type="project" value="UniProtKB-KW"/>
</dbReference>
<dbReference type="AlphaFoldDB" id="A0AAV8ZEX8"/>
<dbReference type="InterPro" id="IPR051854">
    <property type="entry name" value="Rho-type_GAP"/>
</dbReference>
<dbReference type="SUPFAM" id="SSF55550">
    <property type="entry name" value="SH2 domain"/>
    <property type="match status" value="1"/>
</dbReference>
<feature type="domain" description="SH2" evidence="3">
    <location>
        <begin position="44"/>
        <end position="115"/>
    </location>
</feature>
<dbReference type="Gene3D" id="3.30.505.10">
    <property type="entry name" value="SH2 domain"/>
    <property type="match status" value="1"/>
</dbReference>
<keyword evidence="2" id="KW-0727">SH2 domain</keyword>
<dbReference type="EMBL" id="JAPWTK010000002">
    <property type="protein sequence ID" value="KAJ8962708.1"/>
    <property type="molecule type" value="Genomic_DNA"/>
</dbReference>
<name>A0AAV8ZEX8_9CUCU</name>
<dbReference type="PANTHER" id="PTHR46075:SF2">
    <property type="entry name" value="RHO GTPASE ACTIVATING PROTEIN AT 5A, ISOFORM A"/>
    <property type="match status" value="1"/>
</dbReference>
<dbReference type="InterPro" id="IPR036860">
    <property type="entry name" value="SH2_dom_sf"/>
</dbReference>
<dbReference type="SMART" id="SM00252">
    <property type="entry name" value="SH2"/>
    <property type="match status" value="1"/>
</dbReference>
<gene>
    <name evidence="4" type="ORF">NQ318_001105</name>
</gene>
<evidence type="ECO:0000313" key="5">
    <source>
        <dbReference type="Proteomes" id="UP001162162"/>
    </source>
</evidence>
<evidence type="ECO:0000259" key="3">
    <source>
        <dbReference type="PROSITE" id="PS50001"/>
    </source>
</evidence>
<proteinExistence type="predicted"/>
<evidence type="ECO:0000256" key="2">
    <source>
        <dbReference type="PROSITE-ProRule" id="PRU00191"/>
    </source>
</evidence>
<keyword evidence="1" id="KW-0343">GTPase activation</keyword>
<accession>A0AAV8ZEX8</accession>
<organism evidence="4 5">
    <name type="scientific">Aromia moschata</name>
    <dbReference type="NCBI Taxonomy" id="1265417"/>
    <lineage>
        <taxon>Eukaryota</taxon>
        <taxon>Metazoa</taxon>
        <taxon>Ecdysozoa</taxon>
        <taxon>Arthropoda</taxon>
        <taxon>Hexapoda</taxon>
        <taxon>Insecta</taxon>
        <taxon>Pterygota</taxon>
        <taxon>Neoptera</taxon>
        <taxon>Endopterygota</taxon>
        <taxon>Coleoptera</taxon>
        <taxon>Polyphaga</taxon>
        <taxon>Cucujiformia</taxon>
        <taxon>Chrysomeloidea</taxon>
        <taxon>Cerambycidae</taxon>
        <taxon>Cerambycinae</taxon>
        <taxon>Callichromatini</taxon>
        <taxon>Aromia</taxon>
    </lineage>
</organism>
<dbReference type="PROSITE" id="PS50001">
    <property type="entry name" value="SH2"/>
    <property type="match status" value="1"/>
</dbReference>
<reference evidence="4" key="1">
    <citation type="journal article" date="2023" name="Insect Mol. Biol.">
        <title>Genome sequencing provides insights into the evolution of gene families encoding plant cell wall-degrading enzymes in longhorned beetles.</title>
        <authorList>
            <person name="Shin N.R."/>
            <person name="Okamura Y."/>
            <person name="Kirsch R."/>
            <person name="Pauchet Y."/>
        </authorList>
    </citation>
    <scope>NUCLEOTIDE SEQUENCE</scope>
    <source>
        <strain evidence="4">AMC_N1</strain>
    </source>
</reference>
<dbReference type="PANTHER" id="PTHR46075">
    <property type="entry name" value="CHIMERIN FAMILY MEMBER"/>
    <property type="match status" value="1"/>
</dbReference>
<protein>
    <recommendedName>
        <fullName evidence="3">SH2 domain-containing protein</fullName>
    </recommendedName>
</protein>
<keyword evidence="5" id="KW-1185">Reference proteome</keyword>
<dbReference type="InterPro" id="IPR000980">
    <property type="entry name" value="SH2"/>
</dbReference>
<evidence type="ECO:0000256" key="1">
    <source>
        <dbReference type="ARBA" id="ARBA00022468"/>
    </source>
</evidence>
<dbReference type="Pfam" id="PF00017">
    <property type="entry name" value="SH2"/>
    <property type="match status" value="1"/>
</dbReference>
<comment type="caution">
    <text evidence="4">The sequence shown here is derived from an EMBL/GenBank/DDBJ whole genome shotgun (WGS) entry which is preliminary data.</text>
</comment>